<dbReference type="AlphaFoldDB" id="A0A0E9RTQ5"/>
<organism evidence="1">
    <name type="scientific">Anguilla anguilla</name>
    <name type="common">European freshwater eel</name>
    <name type="synonym">Muraena anguilla</name>
    <dbReference type="NCBI Taxonomy" id="7936"/>
    <lineage>
        <taxon>Eukaryota</taxon>
        <taxon>Metazoa</taxon>
        <taxon>Chordata</taxon>
        <taxon>Craniata</taxon>
        <taxon>Vertebrata</taxon>
        <taxon>Euteleostomi</taxon>
        <taxon>Actinopterygii</taxon>
        <taxon>Neopterygii</taxon>
        <taxon>Teleostei</taxon>
        <taxon>Anguilliformes</taxon>
        <taxon>Anguillidae</taxon>
        <taxon>Anguilla</taxon>
    </lineage>
</organism>
<evidence type="ECO:0000313" key="1">
    <source>
        <dbReference type="EMBL" id="JAH31825.1"/>
    </source>
</evidence>
<sequence length="30" mass="3550">MNKAFVFNFSGNTLLPPVYQFMHSWAKVQF</sequence>
<protein>
    <submittedName>
        <fullName evidence="1">Uncharacterized protein</fullName>
    </submittedName>
</protein>
<accession>A0A0E9RTQ5</accession>
<name>A0A0E9RTQ5_ANGAN</name>
<proteinExistence type="predicted"/>
<dbReference type="EMBL" id="GBXM01076752">
    <property type="protein sequence ID" value="JAH31825.1"/>
    <property type="molecule type" value="Transcribed_RNA"/>
</dbReference>
<reference evidence="1" key="2">
    <citation type="journal article" date="2015" name="Fish Shellfish Immunol.">
        <title>Early steps in the European eel (Anguilla anguilla)-Vibrio vulnificus interaction in the gills: Role of the RtxA13 toxin.</title>
        <authorList>
            <person name="Callol A."/>
            <person name="Pajuelo D."/>
            <person name="Ebbesson L."/>
            <person name="Teles M."/>
            <person name="MacKenzie S."/>
            <person name="Amaro C."/>
        </authorList>
    </citation>
    <scope>NUCLEOTIDE SEQUENCE</scope>
</reference>
<reference evidence="1" key="1">
    <citation type="submission" date="2014-11" db="EMBL/GenBank/DDBJ databases">
        <authorList>
            <person name="Amaro Gonzalez C."/>
        </authorList>
    </citation>
    <scope>NUCLEOTIDE SEQUENCE</scope>
</reference>